<dbReference type="InterPro" id="IPR012337">
    <property type="entry name" value="RNaseH-like_sf"/>
</dbReference>
<dbReference type="CDD" id="cd09272">
    <property type="entry name" value="RNase_HI_RT_Ty1"/>
    <property type="match status" value="1"/>
</dbReference>
<dbReference type="PANTHER" id="PTHR10775:SF185">
    <property type="entry name" value="OS08G0208400 PROTEIN"/>
    <property type="match status" value="1"/>
</dbReference>
<proteinExistence type="predicted"/>
<feature type="compositionally biased region" description="Basic and acidic residues" evidence="1">
    <location>
        <begin position="179"/>
        <end position="190"/>
    </location>
</feature>
<feature type="domain" description="Integrase catalytic" evidence="2">
    <location>
        <begin position="674"/>
        <end position="874"/>
    </location>
</feature>
<evidence type="ECO:0000259" key="2">
    <source>
        <dbReference type="PROSITE" id="PS50994"/>
    </source>
</evidence>
<accession>A0A6L2KYS3</accession>
<feature type="region of interest" description="Disordered" evidence="1">
    <location>
        <begin position="825"/>
        <end position="844"/>
    </location>
</feature>
<organism evidence="3">
    <name type="scientific">Tanacetum cinerariifolium</name>
    <name type="common">Dalmatian daisy</name>
    <name type="synonym">Chrysanthemum cinerariifolium</name>
    <dbReference type="NCBI Taxonomy" id="118510"/>
    <lineage>
        <taxon>Eukaryota</taxon>
        <taxon>Viridiplantae</taxon>
        <taxon>Streptophyta</taxon>
        <taxon>Embryophyta</taxon>
        <taxon>Tracheophyta</taxon>
        <taxon>Spermatophyta</taxon>
        <taxon>Magnoliopsida</taxon>
        <taxon>eudicotyledons</taxon>
        <taxon>Gunneridae</taxon>
        <taxon>Pentapetalae</taxon>
        <taxon>asterids</taxon>
        <taxon>campanulids</taxon>
        <taxon>Asterales</taxon>
        <taxon>Asteraceae</taxon>
        <taxon>Asteroideae</taxon>
        <taxon>Anthemideae</taxon>
        <taxon>Anthemidinae</taxon>
        <taxon>Tanacetum</taxon>
    </lineage>
</organism>
<feature type="compositionally biased region" description="Polar residues" evidence="1">
    <location>
        <begin position="1816"/>
        <end position="1826"/>
    </location>
</feature>
<reference evidence="3" key="1">
    <citation type="journal article" date="2019" name="Sci. Rep.">
        <title>Draft genome of Tanacetum cinerariifolium, the natural source of mosquito coil.</title>
        <authorList>
            <person name="Yamashiro T."/>
            <person name="Shiraishi A."/>
            <person name="Satake H."/>
            <person name="Nakayama K."/>
        </authorList>
    </citation>
    <scope>NUCLEOTIDE SEQUENCE</scope>
</reference>
<dbReference type="GO" id="GO:0003676">
    <property type="term" value="F:nucleic acid binding"/>
    <property type="evidence" value="ECO:0007669"/>
    <property type="project" value="InterPro"/>
</dbReference>
<feature type="compositionally biased region" description="Basic and acidic residues" evidence="1">
    <location>
        <begin position="825"/>
        <end position="841"/>
    </location>
</feature>
<sequence>METYETSERYIAPCFVNGLKAYDGEVNVEFDENLISNEFAIKLCLDYEFIINPEEDDSEPVVILGRSFLRLAHGVVDFEEAAKEALAVRISQKFALLEEERPVIETMAYNDKYKNILDEILRDKVEIDGKTVKEEEDAVKRFKGEASKEKDNPSAFILPIRLEGKVNENTLANTGLQEHMTKKPDRHDPNAQDNTKQWKRLHEARLDEEIFTSVAWIRAFNINEPIYAKLCHEFYSTYEFDERINGYDKIHKNDLWLLSMFNARHQNRYTNVAWVIAKWIKRKGAVTQKESQICYGQFISKLARKCSLLTKDVIRILTAPIYCRDLDTITLRDLIDSDGKLILEDPQPGVPTVGIPRPLRASMQDLYDRIGRIEIRQEAIEHMEYREPTTLLAMLSHSMTSTVSEEVACEDSSKWKAAMKEKMDSLRKNKTYEFVDYPAGQDLSKTEIGSTKSLLKKEFDMKELWEAKKILGIEIIKDRRRKILIVSQSQYVSNNFRIDNGKSVQMPLGGHFKLSLKDCKVRDCDVERMSKVLYANAVGSIMYLMVCTRPNIMYAVSVVRRYLANSDYAKDPDKALSTIEAEYMALTKAVKEAIWLRGLLEELGVELNTMFINCDNQDAIHLSWNHVFLRGLSTSMSRRSYSAWLPAGVWSKLETLYMKKSLANKLYLNKKLYTFYMPAGRKISEHIDEFNKSVFDLTNIVVTFKDEDLALLLLLSLPASYEHFVDTLLYGREALTLKEVMAILNSKEIKEMSKVKGDNGFNKLRTDNGLEFCNRKFKQLCIKSGIARHLTDVGMPQHNGLEECMNRTLIDNVEVELVELNNHTLKENQTDQEDGNDKDAGDQETDQAMDLTNYQLEEYTHEPLTYQEEVTCEDSSMWKASMKEEMDSLRQNKTYKFIDYLVGQKLEFDIKELREAKKILGMKIVRDQSRKIPRVLQSRYVSKILNNFRIDNGKSVQMPLGGQFKVSLKNFPVKDYDVERMSKVPYANAVGILMYLMVCTRPSIAYAGTTNVVFGYGINHGNHVDITCFVDSDYAKDPDKEAECMTLTKAVKKAIWLRGLLEELAWSLTLCQLIVISGRDSLIMKSCFFMRGLSISMWVITLSEKVLEANTVEILKVGTEYNVADALTKVVHGFKLQHLELLSVAFHASACSLSTLHFLKILKNSLEVLKVLKNSLEVLNLLKNSLEVLKVMQMELQENSSIDEVGLQRLYKSSHTAKEMIWHATGKCTESGKMQHRVDGRAWKNFDTNQAYNMWPVILTTYNLPPWLCMKESSFMLTLLIPGPKSTGKNIDVYLRPLIEDLKVLWDKKGVENIDVASVQKFNIRAMDLWTINDFLARSSLSEWSGQGYKACPTCNKDTPSIHVDPPKEFSRDEILAQLDRLPTRLTGKHPSFGGVKIKRNVLVELNWTKRSIIYELEYWSFLTLRHNLDIMHIEDNVLEAILNTLLMNDKSKYTVKARQDLQRLGIRSGLWLGQTKNEKCLKPQAAYSFTPENRKKFCHFIKGVKLPDGFGSYLKHKVTDNDTNITGQKSHDYHIMIQHLLPYGLKNYLPDKIAKPIIELCSLFKQMYYATLMEDDMGVIVVEDDPDIIHFDNSSDLPLSTSLNDLENATLHIDGQSTEVDVPPDIIDVVDEDDDITDDEDAIPHDLADSDNEDLINEITNTKGPVSIQFELRDKQTVMHLSDHAAHWSSYIGEVIRGVLLYYPSWLKVPKERKAALIIDIGTQFDLRPHMESSEWTEINAGIQQHLQNAYNTNKAAFKAQHWVIDPTIGTYDVEKIRRARPENITASEWDKYIQFWNDPRNIARAAQNQQNRAKSTVISRQGSRSLARLRDEMRQSSTTQEYPSPIDTFFVAHTVNKEFLRDEDRRIYEEMMRLEATGTYTDDEINRLARGGKQRGHIPGVGRFESGGTSGSGGCGDDEESADHQDDEDEDGDGDT</sequence>
<evidence type="ECO:0000256" key="1">
    <source>
        <dbReference type="SAM" id="MobiDB-lite"/>
    </source>
</evidence>
<dbReference type="InterPro" id="IPR001584">
    <property type="entry name" value="Integrase_cat-core"/>
</dbReference>
<feature type="compositionally biased region" description="Acidic residues" evidence="1">
    <location>
        <begin position="1918"/>
        <end position="1938"/>
    </location>
</feature>
<comment type="caution">
    <text evidence="3">The sequence shown here is derived from an EMBL/GenBank/DDBJ whole genome shotgun (WGS) entry which is preliminary data.</text>
</comment>
<name>A0A6L2KYS3_TANCI</name>
<feature type="region of interest" description="Disordered" evidence="1">
    <location>
        <begin position="1892"/>
        <end position="1938"/>
    </location>
</feature>
<dbReference type="Gene3D" id="3.30.420.10">
    <property type="entry name" value="Ribonuclease H-like superfamily/Ribonuclease H"/>
    <property type="match status" value="1"/>
</dbReference>
<protein>
    <recommendedName>
        <fullName evidence="2">Integrase catalytic domain-containing protein</fullName>
    </recommendedName>
</protein>
<dbReference type="Pfam" id="PF02992">
    <property type="entry name" value="Transposase_21"/>
    <property type="match status" value="1"/>
</dbReference>
<feature type="region of interest" description="Disordered" evidence="1">
    <location>
        <begin position="174"/>
        <end position="193"/>
    </location>
</feature>
<dbReference type="SUPFAM" id="SSF53098">
    <property type="entry name" value="Ribonuclease H-like"/>
    <property type="match status" value="1"/>
</dbReference>
<dbReference type="InterPro" id="IPR036397">
    <property type="entry name" value="RNaseH_sf"/>
</dbReference>
<dbReference type="GO" id="GO:0015074">
    <property type="term" value="P:DNA integration"/>
    <property type="evidence" value="ECO:0007669"/>
    <property type="project" value="InterPro"/>
</dbReference>
<gene>
    <name evidence="3" type="ORF">Tci_025705</name>
</gene>
<evidence type="ECO:0000313" key="3">
    <source>
        <dbReference type="EMBL" id="GEU53727.1"/>
    </source>
</evidence>
<feature type="region of interest" description="Disordered" evidence="1">
    <location>
        <begin position="1810"/>
        <end position="1844"/>
    </location>
</feature>
<dbReference type="PANTHER" id="PTHR10775">
    <property type="entry name" value="OS08G0208400 PROTEIN"/>
    <property type="match status" value="1"/>
</dbReference>
<dbReference type="InterPro" id="IPR004252">
    <property type="entry name" value="Probable_transposase_24"/>
</dbReference>
<dbReference type="InterPro" id="IPR004242">
    <property type="entry name" value="Transposase_21"/>
</dbReference>
<dbReference type="Pfam" id="PF14223">
    <property type="entry name" value="Retrotran_gag_2"/>
    <property type="match status" value="1"/>
</dbReference>
<dbReference type="EMBL" id="BKCJ010003218">
    <property type="protein sequence ID" value="GEU53727.1"/>
    <property type="molecule type" value="Genomic_DNA"/>
</dbReference>
<dbReference type="Pfam" id="PF03004">
    <property type="entry name" value="Transposase_24"/>
    <property type="match status" value="1"/>
</dbReference>
<dbReference type="PROSITE" id="PS50994">
    <property type="entry name" value="INTEGRASE"/>
    <property type="match status" value="1"/>
</dbReference>